<gene>
    <name evidence="6" type="ORF">POJ06DRAFT_227346</name>
</gene>
<dbReference type="GO" id="GO:0016709">
    <property type="term" value="F:oxidoreductase activity, acting on paired donors, with incorporation or reduction of molecular oxygen, NAD(P)H as one donor, and incorporation of one atom of oxygen"/>
    <property type="evidence" value="ECO:0007669"/>
    <property type="project" value="UniProtKB-ARBA"/>
</dbReference>
<dbReference type="AlphaFoldDB" id="A0AAD7QND3"/>
<evidence type="ECO:0000259" key="5">
    <source>
        <dbReference type="Pfam" id="PF01494"/>
    </source>
</evidence>
<dbReference type="GeneID" id="80880909"/>
<dbReference type="RefSeq" id="XP_056041481.1">
    <property type="nucleotide sequence ID" value="XM_056185743.1"/>
</dbReference>
<comment type="caution">
    <text evidence="6">The sequence shown here is derived from an EMBL/GenBank/DDBJ whole genome shotgun (WGS) entry which is preliminary data.</text>
</comment>
<dbReference type="PANTHER" id="PTHR43004">
    <property type="entry name" value="TRK SYSTEM POTASSIUM UPTAKE PROTEIN"/>
    <property type="match status" value="1"/>
</dbReference>
<dbReference type="Gene3D" id="3.40.30.120">
    <property type="match status" value="1"/>
</dbReference>
<dbReference type="SUPFAM" id="SSF51905">
    <property type="entry name" value="FAD/NAD(P)-binding domain"/>
    <property type="match status" value="1"/>
</dbReference>
<keyword evidence="1" id="KW-0285">Flavoprotein</keyword>
<evidence type="ECO:0000256" key="2">
    <source>
        <dbReference type="ARBA" id="ARBA00022827"/>
    </source>
</evidence>
<dbReference type="EMBL" id="JARPMG010000010">
    <property type="protein sequence ID" value="KAJ8098031.1"/>
    <property type="molecule type" value="Genomic_DNA"/>
</dbReference>
<dbReference type="Gene3D" id="3.50.50.60">
    <property type="entry name" value="FAD/NAD(P)-binding domain"/>
    <property type="match status" value="1"/>
</dbReference>
<proteinExistence type="predicted"/>
<protein>
    <submittedName>
        <fullName evidence="6">2,4-dichlorophenol 6-monooxygenase</fullName>
    </submittedName>
</protein>
<reference evidence="6" key="1">
    <citation type="submission" date="2023-03" db="EMBL/GenBank/DDBJ databases">
        <title>Near-Complete genome sequence of Lipomyces tetrasporous NRRL Y-64009, an oleaginous yeast capable of growing on lignocellulosic hydrolysates.</title>
        <authorList>
            <consortium name="Lawrence Berkeley National Laboratory"/>
            <person name="Jagtap S.S."/>
            <person name="Liu J.-J."/>
            <person name="Walukiewicz H.E."/>
            <person name="Pangilinan J."/>
            <person name="Lipzen A."/>
            <person name="Ahrendt S."/>
            <person name="Koriabine M."/>
            <person name="Cobaugh K."/>
            <person name="Salamov A."/>
            <person name="Yoshinaga Y."/>
            <person name="Ng V."/>
            <person name="Daum C."/>
            <person name="Grigoriev I.V."/>
            <person name="Slininger P.J."/>
            <person name="Dien B.S."/>
            <person name="Jin Y.-S."/>
            <person name="Rao C.V."/>
        </authorList>
    </citation>
    <scope>NUCLEOTIDE SEQUENCE</scope>
    <source>
        <strain evidence="6">NRRL Y-64009</strain>
    </source>
</reference>
<dbReference type="PANTHER" id="PTHR43004:SF21">
    <property type="entry name" value="FAD-BINDING DOMAIN-CONTAINING PROTEIN-RELATED"/>
    <property type="match status" value="1"/>
</dbReference>
<dbReference type="Pfam" id="PF21274">
    <property type="entry name" value="Rng_hyd_C"/>
    <property type="match status" value="1"/>
</dbReference>
<sequence>MRSVPNPADTARHEAPVVVVGGGPVGMLAAYELSRLDIPCLLAEQNQDTTKWPKMDLTNCRSMEILRMMGIADEMRTQKGAVGGKYRFDTLFYTSCGPTGKLLTSWPLPSSDEWRSTIATVNDGSQPAEPAQRCSQVVFEAWLKRKCLAEPLIDGHFGWKYLTHVEDGNGVESTFVDMNGQTHTVRSKYLIGADGGGSLVRATAGIRIVTSVLPVALYLVHFRSRDLAERRPFGRFWHMLPPFGGFIVDQDENEVFTVHMQLDSVDADVSTIDPYEWVYKCFGGAGEPYRFVIDEIIVSSAWRPNFAIADRYISEGGHVVLVGDACHRNPPHGGYGMNSGLEDALAVAWRLSALTKGYGGPHLLQSYEDEQRPTMIRRLERCNRHVMEHFPRYQWYAEKGPELLIAETQEGAQFRKQIADFLDVSGSECTDRGIELDSRYKSGVIFQDLCATAEPEWDFKRYTPSTYPGARAPHLFLKDGKTSILDLFGKEWTLISFVTGGRGHDSAVFADAAAATKMPLKIVLIEGEEHAHKIWGENHVLVRADGHVAWRGSEIPNRHGAEKILVVVAGKEIFEGYVPEPRREPNIQGMKVDTSHADGGSVKHMTQF</sequence>
<accession>A0AAD7QND3</accession>
<feature type="domain" description="FAD-binding" evidence="5">
    <location>
        <begin position="15"/>
        <end position="374"/>
    </location>
</feature>
<name>A0AAD7QND3_9ASCO</name>
<evidence type="ECO:0000256" key="1">
    <source>
        <dbReference type="ARBA" id="ARBA00022630"/>
    </source>
</evidence>
<dbReference type="PRINTS" id="PR00420">
    <property type="entry name" value="RNGMNOXGNASE"/>
</dbReference>
<evidence type="ECO:0000256" key="3">
    <source>
        <dbReference type="ARBA" id="ARBA00023002"/>
    </source>
</evidence>
<evidence type="ECO:0000313" key="7">
    <source>
        <dbReference type="Proteomes" id="UP001217417"/>
    </source>
</evidence>
<dbReference type="Proteomes" id="UP001217417">
    <property type="component" value="Unassembled WGS sequence"/>
</dbReference>
<evidence type="ECO:0000313" key="6">
    <source>
        <dbReference type="EMBL" id="KAJ8098031.1"/>
    </source>
</evidence>
<dbReference type="Gene3D" id="3.30.9.10">
    <property type="entry name" value="D-Amino Acid Oxidase, subunit A, domain 2"/>
    <property type="match status" value="1"/>
</dbReference>
<organism evidence="6 7">
    <name type="scientific">Lipomyces tetrasporus</name>
    <dbReference type="NCBI Taxonomy" id="54092"/>
    <lineage>
        <taxon>Eukaryota</taxon>
        <taxon>Fungi</taxon>
        <taxon>Dikarya</taxon>
        <taxon>Ascomycota</taxon>
        <taxon>Saccharomycotina</taxon>
        <taxon>Lipomycetes</taxon>
        <taxon>Lipomycetales</taxon>
        <taxon>Lipomycetaceae</taxon>
        <taxon>Lipomyces</taxon>
    </lineage>
</organism>
<dbReference type="InterPro" id="IPR002938">
    <property type="entry name" value="FAD-bd"/>
</dbReference>
<dbReference type="Pfam" id="PF01494">
    <property type="entry name" value="FAD_binding_3"/>
    <property type="match status" value="1"/>
</dbReference>
<feature type="region of interest" description="Disordered" evidence="4">
    <location>
        <begin position="584"/>
        <end position="608"/>
    </location>
</feature>
<evidence type="ECO:0000256" key="4">
    <source>
        <dbReference type="SAM" id="MobiDB-lite"/>
    </source>
</evidence>
<dbReference type="InterPro" id="IPR050641">
    <property type="entry name" value="RIFMO-like"/>
</dbReference>
<keyword evidence="7" id="KW-1185">Reference proteome</keyword>
<keyword evidence="2" id="KW-0274">FAD</keyword>
<dbReference type="InterPro" id="IPR036188">
    <property type="entry name" value="FAD/NAD-bd_sf"/>
</dbReference>
<dbReference type="GO" id="GO:0071949">
    <property type="term" value="F:FAD binding"/>
    <property type="evidence" value="ECO:0007669"/>
    <property type="project" value="InterPro"/>
</dbReference>
<keyword evidence="3" id="KW-0560">Oxidoreductase</keyword>